<dbReference type="Proteomes" id="UP000229675">
    <property type="component" value="Unassembled WGS sequence"/>
</dbReference>
<dbReference type="EMBL" id="PEZD01000025">
    <property type="protein sequence ID" value="PIS17329.1"/>
    <property type="molecule type" value="Genomic_DNA"/>
</dbReference>
<feature type="transmembrane region" description="Helical" evidence="11">
    <location>
        <begin position="330"/>
        <end position="349"/>
    </location>
</feature>
<name>A0A2H0WZH0_9BACT</name>
<dbReference type="Gene3D" id="2.30.42.10">
    <property type="match status" value="1"/>
</dbReference>
<evidence type="ECO:0000256" key="1">
    <source>
        <dbReference type="ARBA" id="ARBA00001947"/>
    </source>
</evidence>
<dbReference type="GO" id="GO:0004222">
    <property type="term" value="F:metalloendopeptidase activity"/>
    <property type="evidence" value="ECO:0007669"/>
    <property type="project" value="InterPro"/>
</dbReference>
<dbReference type="InterPro" id="IPR036034">
    <property type="entry name" value="PDZ_sf"/>
</dbReference>
<organism evidence="13 14">
    <name type="scientific">Candidatus Nealsonbacteria bacterium CG09_land_8_20_14_0_10_42_14</name>
    <dbReference type="NCBI Taxonomy" id="1974707"/>
    <lineage>
        <taxon>Bacteria</taxon>
        <taxon>Candidatus Nealsoniibacteriota</taxon>
    </lineage>
</organism>
<dbReference type="PANTHER" id="PTHR42837">
    <property type="entry name" value="REGULATOR OF SIGMA-E PROTEASE RSEP"/>
    <property type="match status" value="1"/>
</dbReference>
<dbReference type="PANTHER" id="PTHR42837:SF2">
    <property type="entry name" value="MEMBRANE METALLOPROTEASE ARASP2, CHLOROPLASTIC-RELATED"/>
    <property type="match status" value="1"/>
</dbReference>
<gene>
    <name evidence="13" type="ORF">COT59_01120</name>
</gene>
<comment type="cofactor">
    <cofactor evidence="1">
        <name>Zn(2+)</name>
        <dbReference type="ChEBI" id="CHEBI:29105"/>
    </cofactor>
</comment>
<evidence type="ECO:0000256" key="6">
    <source>
        <dbReference type="ARBA" id="ARBA00022801"/>
    </source>
</evidence>
<evidence type="ECO:0000256" key="11">
    <source>
        <dbReference type="SAM" id="Phobius"/>
    </source>
</evidence>
<dbReference type="AlphaFoldDB" id="A0A2H0WZH0"/>
<proteinExistence type="inferred from homology"/>
<comment type="caution">
    <text evidence="13">The sequence shown here is derived from an EMBL/GenBank/DDBJ whole genome shotgun (WGS) entry which is preliminary data.</text>
</comment>
<keyword evidence="8 11" id="KW-1133">Transmembrane helix</keyword>
<evidence type="ECO:0000313" key="14">
    <source>
        <dbReference type="Proteomes" id="UP000229675"/>
    </source>
</evidence>
<evidence type="ECO:0000256" key="10">
    <source>
        <dbReference type="ARBA" id="ARBA00023136"/>
    </source>
</evidence>
<keyword evidence="5 11" id="KW-0812">Transmembrane</keyword>
<accession>A0A2H0WZH0</accession>
<evidence type="ECO:0000313" key="13">
    <source>
        <dbReference type="EMBL" id="PIS17329.1"/>
    </source>
</evidence>
<dbReference type="InterPro" id="IPR004387">
    <property type="entry name" value="Pept_M50_Zn"/>
</dbReference>
<evidence type="ECO:0000256" key="9">
    <source>
        <dbReference type="ARBA" id="ARBA00023049"/>
    </source>
</evidence>
<evidence type="ECO:0000256" key="3">
    <source>
        <dbReference type="ARBA" id="ARBA00007931"/>
    </source>
</evidence>
<dbReference type="GO" id="GO:0016020">
    <property type="term" value="C:membrane"/>
    <property type="evidence" value="ECO:0007669"/>
    <property type="project" value="UniProtKB-SubCell"/>
</dbReference>
<dbReference type="CDD" id="cd06163">
    <property type="entry name" value="S2P-M50_PDZ_RseP-like"/>
    <property type="match status" value="1"/>
</dbReference>
<feature type="transmembrane region" description="Helical" evidence="11">
    <location>
        <begin position="92"/>
        <end position="117"/>
    </location>
</feature>
<dbReference type="SUPFAM" id="SSF50156">
    <property type="entry name" value="PDZ domain-like"/>
    <property type="match status" value="1"/>
</dbReference>
<comment type="subcellular location">
    <subcellularLocation>
        <location evidence="2">Membrane</location>
        <topology evidence="2">Multi-pass membrane protein</topology>
    </subcellularLocation>
</comment>
<reference evidence="14" key="1">
    <citation type="submission" date="2017-09" db="EMBL/GenBank/DDBJ databases">
        <title>Depth-based differentiation of microbial function through sediment-hosted aquifers and enrichment of novel symbionts in the deep terrestrial subsurface.</title>
        <authorList>
            <person name="Probst A.J."/>
            <person name="Ladd B."/>
            <person name="Jarett J.K."/>
            <person name="Geller-Mcgrath D.E."/>
            <person name="Sieber C.M.K."/>
            <person name="Emerson J.B."/>
            <person name="Anantharaman K."/>
            <person name="Thomas B.C."/>
            <person name="Malmstrom R."/>
            <person name="Stieglmeier M."/>
            <person name="Klingl A."/>
            <person name="Woyke T."/>
            <person name="Ryan C.M."/>
            <person name="Banfield J.F."/>
        </authorList>
    </citation>
    <scope>NUCLEOTIDE SEQUENCE [LARGE SCALE GENOMIC DNA]</scope>
</reference>
<evidence type="ECO:0000256" key="5">
    <source>
        <dbReference type="ARBA" id="ARBA00022692"/>
    </source>
</evidence>
<evidence type="ECO:0000259" key="12">
    <source>
        <dbReference type="Pfam" id="PF02163"/>
    </source>
</evidence>
<keyword evidence="9" id="KW-0482">Metalloprotease</keyword>
<comment type="similarity">
    <text evidence="3">Belongs to the peptidase M50B family.</text>
</comment>
<feature type="domain" description="Peptidase M50" evidence="12">
    <location>
        <begin position="8"/>
        <end position="341"/>
    </location>
</feature>
<feature type="transmembrane region" description="Helical" evidence="11">
    <location>
        <begin position="232"/>
        <end position="253"/>
    </location>
</feature>
<dbReference type="Pfam" id="PF02163">
    <property type="entry name" value="Peptidase_M50"/>
    <property type="match status" value="1"/>
</dbReference>
<dbReference type="InterPro" id="IPR008915">
    <property type="entry name" value="Peptidase_M50"/>
</dbReference>
<keyword evidence="6" id="KW-0378">Hydrolase</keyword>
<feature type="transmembrane region" description="Helical" evidence="11">
    <location>
        <begin position="6"/>
        <end position="26"/>
    </location>
</feature>
<dbReference type="GO" id="GO:0006508">
    <property type="term" value="P:proteolysis"/>
    <property type="evidence" value="ECO:0007669"/>
    <property type="project" value="UniProtKB-KW"/>
</dbReference>
<feature type="transmembrane region" description="Helical" evidence="11">
    <location>
        <begin position="274"/>
        <end position="299"/>
    </location>
</feature>
<evidence type="ECO:0000256" key="4">
    <source>
        <dbReference type="ARBA" id="ARBA00022670"/>
    </source>
</evidence>
<evidence type="ECO:0000256" key="8">
    <source>
        <dbReference type="ARBA" id="ARBA00022989"/>
    </source>
</evidence>
<keyword evidence="7" id="KW-0862">Zinc</keyword>
<evidence type="ECO:0000256" key="2">
    <source>
        <dbReference type="ARBA" id="ARBA00004141"/>
    </source>
</evidence>
<keyword evidence="10 11" id="KW-0472">Membrane</keyword>
<protein>
    <recommendedName>
        <fullName evidence="12">Peptidase M50 domain-containing protein</fullName>
    </recommendedName>
</protein>
<sequence>MVLTIFIAFISLIGLIVLHEFGHFILAKKFGIKVDEFGIGYPPRLLGKKIGETIYSLNLLPFGAFVSIRGERGGIEDYHSFSGKPMWQRVSIILGGVVSFWLISALLLSIVAGVWGLPVAVADEDNHNLIDPKVQITALLPDSPAKAADLRLGDTFVGFSKVQDVKNYIAGHPGEAIVFELKRGKDVFEREIIPERSLEGEGFIGVGLTRIALKPYSWYKAPLMGVAACGQLTYNIVSGWWLGLKSVLGLAQLPEGVEMEMMGPLGILDLLREYFALGINYFLFLISLISIALALANILPIPALDGGKLVFLAIEAIRGKSVNQKLEQNITATFFILLIILMIFVTIKFDIPRVF</sequence>
<evidence type="ECO:0000256" key="7">
    <source>
        <dbReference type="ARBA" id="ARBA00022833"/>
    </source>
</evidence>
<keyword evidence="4" id="KW-0645">Protease</keyword>